<dbReference type="KEGG" id="dci:103513845"/>
<keyword evidence="13" id="KW-1185">Reference proteome</keyword>
<dbReference type="PaxDb" id="121845-A0A3Q0J2N9"/>
<evidence type="ECO:0000256" key="11">
    <source>
        <dbReference type="SAM" id="SignalP"/>
    </source>
</evidence>
<keyword evidence="5 11" id="KW-0732">Signal</keyword>
<dbReference type="OMA" id="ASEVQCF"/>
<dbReference type="Proteomes" id="UP000079169">
    <property type="component" value="Unplaced"/>
</dbReference>
<evidence type="ECO:0000259" key="12">
    <source>
        <dbReference type="PROSITE" id="PS50866"/>
    </source>
</evidence>
<evidence type="ECO:0000256" key="8">
    <source>
        <dbReference type="ARBA" id="ARBA00037847"/>
    </source>
</evidence>
<dbReference type="PANTHER" id="PTHR22811">
    <property type="entry name" value="TRANSMEMBRANE EMP24 DOMAIN-CONTAINING PROTEIN"/>
    <property type="match status" value="1"/>
</dbReference>
<evidence type="ECO:0000256" key="2">
    <source>
        <dbReference type="ARBA" id="ARBA00007104"/>
    </source>
</evidence>
<evidence type="ECO:0000256" key="7">
    <source>
        <dbReference type="ARBA" id="ARBA00023136"/>
    </source>
</evidence>
<comment type="subcellular location">
    <subcellularLocation>
        <location evidence="8">Endomembrane system</location>
        <topology evidence="8">Single-pass membrane protein</topology>
    </subcellularLocation>
    <subcellularLocation>
        <location evidence="1 9">Membrane</location>
        <topology evidence="1 9">Single-pass type I membrane protein</topology>
    </subcellularLocation>
</comment>
<gene>
    <name evidence="14 15" type="primary">LOC103513845</name>
</gene>
<dbReference type="RefSeq" id="XP_026682747.1">
    <property type="nucleotide sequence ID" value="XM_026826946.1"/>
</dbReference>
<evidence type="ECO:0000256" key="10">
    <source>
        <dbReference type="SAM" id="Phobius"/>
    </source>
</evidence>
<evidence type="ECO:0000256" key="5">
    <source>
        <dbReference type="ARBA" id="ARBA00022729"/>
    </source>
</evidence>
<evidence type="ECO:0000256" key="1">
    <source>
        <dbReference type="ARBA" id="ARBA00004479"/>
    </source>
</evidence>
<evidence type="ECO:0000256" key="6">
    <source>
        <dbReference type="ARBA" id="ARBA00022989"/>
    </source>
</evidence>
<dbReference type="SUPFAM" id="SSF101576">
    <property type="entry name" value="Supernatant protein factor (SPF), C-terminal domain"/>
    <property type="match status" value="1"/>
</dbReference>
<dbReference type="AlphaFoldDB" id="A0A3Q0J2N9"/>
<feature type="signal peptide" evidence="11">
    <location>
        <begin position="1"/>
        <end position="18"/>
    </location>
</feature>
<feature type="transmembrane region" description="Helical" evidence="10">
    <location>
        <begin position="197"/>
        <end position="220"/>
    </location>
</feature>
<evidence type="ECO:0000256" key="3">
    <source>
        <dbReference type="ARBA" id="ARBA00022473"/>
    </source>
</evidence>
<accession>A0A3Q0J2N9</accession>
<feature type="domain" description="GOLD" evidence="12">
    <location>
        <begin position="44"/>
        <end position="129"/>
    </location>
</feature>
<dbReference type="InterPro" id="IPR015720">
    <property type="entry name" value="Emp24-like"/>
</dbReference>
<dbReference type="GeneID" id="103513845"/>
<proteinExistence type="inferred from homology"/>
<dbReference type="OrthoDB" id="5976732at2759"/>
<dbReference type="GO" id="GO:0016020">
    <property type="term" value="C:membrane"/>
    <property type="evidence" value="ECO:0007669"/>
    <property type="project" value="UniProtKB-SubCell"/>
</dbReference>
<keyword evidence="4 9" id="KW-0812">Transmembrane</keyword>
<name>A0A3Q0J2N9_DIACI</name>
<reference evidence="14 15" key="1">
    <citation type="submission" date="2025-04" db="UniProtKB">
        <authorList>
            <consortium name="RefSeq"/>
        </authorList>
    </citation>
    <scope>IDENTIFICATION</scope>
</reference>
<dbReference type="RefSeq" id="XP_026682746.1">
    <property type="nucleotide sequence ID" value="XM_026826945.1"/>
</dbReference>
<dbReference type="SMART" id="SM01190">
    <property type="entry name" value="EMP24_GP25L"/>
    <property type="match status" value="1"/>
</dbReference>
<evidence type="ECO:0000313" key="14">
    <source>
        <dbReference type="RefSeq" id="XP_026682746.1"/>
    </source>
</evidence>
<keyword evidence="6 10" id="KW-1133">Transmembrane helix</keyword>
<dbReference type="STRING" id="121845.A0A3Q0J2N9"/>
<organism evidence="13 15">
    <name type="scientific">Diaphorina citri</name>
    <name type="common">Asian citrus psyllid</name>
    <dbReference type="NCBI Taxonomy" id="121845"/>
    <lineage>
        <taxon>Eukaryota</taxon>
        <taxon>Metazoa</taxon>
        <taxon>Ecdysozoa</taxon>
        <taxon>Arthropoda</taxon>
        <taxon>Hexapoda</taxon>
        <taxon>Insecta</taxon>
        <taxon>Pterygota</taxon>
        <taxon>Neoptera</taxon>
        <taxon>Paraneoptera</taxon>
        <taxon>Hemiptera</taxon>
        <taxon>Sternorrhyncha</taxon>
        <taxon>Psylloidea</taxon>
        <taxon>Psyllidae</taxon>
        <taxon>Diaphorininae</taxon>
        <taxon>Diaphorina</taxon>
    </lineage>
</organism>
<dbReference type="InterPro" id="IPR009038">
    <property type="entry name" value="GOLD_dom"/>
</dbReference>
<evidence type="ECO:0000256" key="9">
    <source>
        <dbReference type="RuleBase" id="RU003827"/>
    </source>
</evidence>
<keyword evidence="3" id="KW-0217">Developmental protein</keyword>
<protein>
    <submittedName>
        <fullName evidence="14 15">Transmembrane emp24 domain-containing protein 5-like</fullName>
    </submittedName>
</protein>
<dbReference type="InterPro" id="IPR036598">
    <property type="entry name" value="GOLD_dom_sf"/>
</dbReference>
<dbReference type="PROSITE" id="PS50866">
    <property type="entry name" value="GOLD"/>
    <property type="match status" value="1"/>
</dbReference>
<feature type="chain" id="PRO_5044597852" evidence="11">
    <location>
        <begin position="19"/>
        <end position="237"/>
    </location>
</feature>
<evidence type="ECO:0000256" key="4">
    <source>
        <dbReference type="ARBA" id="ARBA00022692"/>
    </source>
</evidence>
<dbReference type="GO" id="GO:0012505">
    <property type="term" value="C:endomembrane system"/>
    <property type="evidence" value="ECO:0007669"/>
    <property type="project" value="UniProtKB-SubCell"/>
</dbReference>
<comment type="similarity">
    <text evidence="2 9">Belongs to the EMP24/GP25L family.</text>
</comment>
<sequence>MRLTTLLLGHLLVLLSRATFTSSSEAFQDGKSITLTVIVQPGRSDCFYEHLNHGSTVYIDYQVLSSSQEDSQDISFYFRSPSQADIISGNNVTVDTHEYVVTEEGIHEFCIDNTNSMFSEKTVFFDIYILRDPNAIPETHDSTRPDEMGVDLNDFHKKINSIYNNLVRVRHMQELSRASETRDFRALLSKSSRVTDWSLLQIIVMIAVGIIQVVLVRSLIDERSKFRVIWRFVFSYV</sequence>
<keyword evidence="7 10" id="KW-0472">Membrane</keyword>
<evidence type="ECO:0000313" key="15">
    <source>
        <dbReference type="RefSeq" id="XP_026682747.1"/>
    </source>
</evidence>
<dbReference type="Pfam" id="PF01105">
    <property type="entry name" value="EMP24_GP25L"/>
    <property type="match status" value="1"/>
</dbReference>
<evidence type="ECO:0000313" key="13">
    <source>
        <dbReference type="Proteomes" id="UP000079169"/>
    </source>
</evidence>